<protein>
    <submittedName>
        <fullName evidence="1">Uncharacterized protein</fullName>
    </submittedName>
</protein>
<keyword evidence="2" id="KW-1185">Reference proteome</keyword>
<feature type="non-terminal residue" evidence="1">
    <location>
        <position position="1"/>
    </location>
</feature>
<name>A0AA40GFH6_9HYME</name>
<proteinExistence type="predicted"/>
<dbReference type="AlphaFoldDB" id="A0AA40GFH6"/>
<reference evidence="1" key="1">
    <citation type="submission" date="2021-10" db="EMBL/GenBank/DDBJ databases">
        <title>Melipona bicolor Genome sequencing and assembly.</title>
        <authorList>
            <person name="Araujo N.S."/>
            <person name="Arias M.C."/>
        </authorList>
    </citation>
    <scope>NUCLEOTIDE SEQUENCE</scope>
    <source>
        <strain evidence="1">USP_2M_L1-L4_2017</strain>
        <tissue evidence="1">Whole body</tissue>
    </source>
</reference>
<evidence type="ECO:0000313" key="2">
    <source>
        <dbReference type="Proteomes" id="UP001177670"/>
    </source>
</evidence>
<comment type="caution">
    <text evidence="1">The sequence shown here is derived from an EMBL/GenBank/DDBJ whole genome shotgun (WGS) entry which is preliminary data.</text>
</comment>
<gene>
    <name evidence="1" type="ORF">K0M31_000947</name>
</gene>
<accession>A0AA40GFH6</accession>
<organism evidence="1 2">
    <name type="scientific">Melipona bicolor</name>
    <dbReference type="NCBI Taxonomy" id="60889"/>
    <lineage>
        <taxon>Eukaryota</taxon>
        <taxon>Metazoa</taxon>
        <taxon>Ecdysozoa</taxon>
        <taxon>Arthropoda</taxon>
        <taxon>Hexapoda</taxon>
        <taxon>Insecta</taxon>
        <taxon>Pterygota</taxon>
        <taxon>Neoptera</taxon>
        <taxon>Endopterygota</taxon>
        <taxon>Hymenoptera</taxon>
        <taxon>Apocrita</taxon>
        <taxon>Aculeata</taxon>
        <taxon>Apoidea</taxon>
        <taxon>Anthophila</taxon>
        <taxon>Apidae</taxon>
        <taxon>Melipona</taxon>
    </lineage>
</organism>
<sequence>ETGRAPSGLLFVLAARVDEFDSSFLSQKGGSRFPGQGFRASYSEETRHLSTRIAGMRYTSNSDPAPITWILALPLCREAMPNPSHARIVVDAAYYRVTFAWDKT</sequence>
<dbReference type="Proteomes" id="UP001177670">
    <property type="component" value="Unassembled WGS sequence"/>
</dbReference>
<evidence type="ECO:0000313" key="1">
    <source>
        <dbReference type="EMBL" id="KAK1136389.1"/>
    </source>
</evidence>
<dbReference type="EMBL" id="JAHYIQ010000001">
    <property type="protein sequence ID" value="KAK1136389.1"/>
    <property type="molecule type" value="Genomic_DNA"/>
</dbReference>